<keyword evidence="1" id="KW-0175">Coiled coil</keyword>
<evidence type="ECO:0000256" key="2">
    <source>
        <dbReference type="SAM" id="MobiDB-lite"/>
    </source>
</evidence>
<feature type="region of interest" description="Disordered" evidence="2">
    <location>
        <begin position="278"/>
        <end position="307"/>
    </location>
</feature>
<organism evidence="4 5">
    <name type="scientific">Gambusia affinis</name>
    <name type="common">Western mosquitofish</name>
    <name type="synonym">Heterandria affinis</name>
    <dbReference type="NCBI Taxonomy" id="33528"/>
    <lineage>
        <taxon>Eukaryota</taxon>
        <taxon>Metazoa</taxon>
        <taxon>Chordata</taxon>
        <taxon>Craniata</taxon>
        <taxon>Vertebrata</taxon>
        <taxon>Euteleostomi</taxon>
        <taxon>Actinopterygii</taxon>
        <taxon>Neopterygii</taxon>
        <taxon>Teleostei</taxon>
        <taxon>Neoteleostei</taxon>
        <taxon>Acanthomorphata</taxon>
        <taxon>Ovalentaria</taxon>
        <taxon>Atherinomorphae</taxon>
        <taxon>Cyprinodontiformes</taxon>
        <taxon>Poeciliidae</taxon>
        <taxon>Poeciliinae</taxon>
        <taxon>Gambusia</taxon>
    </lineage>
</organism>
<dbReference type="EMBL" id="NHOQ01001879">
    <property type="protein sequence ID" value="PWA21871.1"/>
    <property type="molecule type" value="Genomic_DNA"/>
</dbReference>
<name>A0A315VRC2_GAMAF</name>
<dbReference type="Pfam" id="PF02759">
    <property type="entry name" value="RUN"/>
    <property type="match status" value="1"/>
</dbReference>
<dbReference type="STRING" id="33528.ENSGAFP00000030855"/>
<feature type="region of interest" description="Disordered" evidence="2">
    <location>
        <begin position="578"/>
        <end position="614"/>
    </location>
</feature>
<dbReference type="InterPro" id="IPR004012">
    <property type="entry name" value="Run_dom"/>
</dbReference>
<feature type="compositionally biased region" description="Low complexity" evidence="2">
    <location>
        <begin position="589"/>
        <end position="600"/>
    </location>
</feature>
<evidence type="ECO:0000259" key="3">
    <source>
        <dbReference type="PROSITE" id="PS50826"/>
    </source>
</evidence>
<evidence type="ECO:0000313" key="4">
    <source>
        <dbReference type="EMBL" id="PWA21871.1"/>
    </source>
</evidence>
<protein>
    <recommendedName>
        <fullName evidence="3">RUN domain-containing protein</fullName>
    </recommendedName>
</protein>
<feature type="region of interest" description="Disordered" evidence="2">
    <location>
        <begin position="320"/>
        <end position="362"/>
    </location>
</feature>
<keyword evidence="5" id="KW-1185">Reference proteome</keyword>
<dbReference type="Proteomes" id="UP000250572">
    <property type="component" value="Unassembled WGS sequence"/>
</dbReference>
<comment type="caution">
    <text evidence="4">The sequence shown here is derived from an EMBL/GenBank/DDBJ whole genome shotgun (WGS) entry which is preliminary data.</text>
</comment>
<dbReference type="CDD" id="cd17689">
    <property type="entry name" value="RUN_SNX29"/>
    <property type="match status" value="1"/>
</dbReference>
<dbReference type="SUPFAM" id="SSF140741">
    <property type="entry name" value="RUN domain-like"/>
    <property type="match status" value="1"/>
</dbReference>
<dbReference type="PANTHER" id="PTHR47194:SF3">
    <property type="entry name" value="SORTING NEXIN 29"/>
    <property type="match status" value="1"/>
</dbReference>
<dbReference type="PROSITE" id="PS50826">
    <property type="entry name" value="RUN"/>
    <property type="match status" value="1"/>
</dbReference>
<dbReference type="InterPro" id="IPR037213">
    <property type="entry name" value="Run_dom_sf"/>
</dbReference>
<reference evidence="4 5" key="1">
    <citation type="journal article" date="2018" name="G3 (Bethesda)">
        <title>A High-Quality Reference Genome for the Invasive Mosquitofish Gambusia affinis Using a Chicago Library.</title>
        <authorList>
            <person name="Hoffberg S.L."/>
            <person name="Troendle N.J."/>
            <person name="Glenn T.C."/>
            <person name="Mahmud O."/>
            <person name="Louha S."/>
            <person name="Chalopin D."/>
            <person name="Bennetzen J.L."/>
            <person name="Mauricio R."/>
        </authorList>
    </citation>
    <scope>NUCLEOTIDE SEQUENCE [LARGE SCALE GENOMIC DNA]</scope>
    <source>
        <strain evidence="4">NE01/NJP1002.9</strain>
        <tissue evidence="4">Muscle</tissue>
    </source>
</reference>
<dbReference type="PANTHER" id="PTHR47194">
    <property type="entry name" value="SORTING NEXIN-29-RELATED"/>
    <property type="match status" value="1"/>
</dbReference>
<proteinExistence type="predicted"/>
<dbReference type="AlphaFoldDB" id="A0A315VRC2"/>
<dbReference type="SMART" id="SM00593">
    <property type="entry name" value="RUN"/>
    <property type="match status" value="1"/>
</dbReference>
<feature type="domain" description="RUN" evidence="3">
    <location>
        <begin position="81"/>
        <end position="225"/>
    </location>
</feature>
<evidence type="ECO:0000256" key="1">
    <source>
        <dbReference type="SAM" id="Coils"/>
    </source>
</evidence>
<feature type="compositionally biased region" description="Basic and acidic residues" evidence="2">
    <location>
        <begin position="601"/>
        <end position="614"/>
    </location>
</feature>
<feature type="compositionally biased region" description="Acidic residues" evidence="2">
    <location>
        <begin position="320"/>
        <end position="335"/>
    </location>
</feature>
<gene>
    <name evidence="4" type="ORF">CCH79_00015674</name>
</gene>
<dbReference type="InterPro" id="IPR047329">
    <property type="entry name" value="RUN_SNX29"/>
</dbReference>
<evidence type="ECO:0000313" key="5">
    <source>
        <dbReference type="Proteomes" id="UP000250572"/>
    </source>
</evidence>
<feature type="coiled-coil region" evidence="1">
    <location>
        <begin position="493"/>
        <end position="548"/>
    </location>
</feature>
<dbReference type="Gene3D" id="1.20.58.900">
    <property type="match status" value="1"/>
</dbReference>
<accession>A0A315VRC2</accession>
<sequence length="641" mass="70124">MNGEFLIQPERFCSSNLLRANRTRTCYFLHTFSSSCFILWFGTLGLGTQQNDAKRQNLLERLLDAVKQCQIRFGGRKEIATDSDSRVICLCAQFEAVLQHGLRKSKGLALTAAALKQAAGFSSKTEAELTFWLNVKEQLNRHELQRFYSLHHISSELGRGRAWLRCALNEHSLERYLHTLLADRPRLGTFYEDWAFVLDEEKASMLPTMAAGLNSILFAINIDNSDLNGGAPRGGGGSSVSSLLKESTQGIGSLLKESTQGVSSLLREISTATAVVPGFTPKSGAASDPLPVLPRSASADSGLRKERRRRKKITNIISFDDDLDGGAEDEEDGDEEAKARSRRGAPTQSSVEEGIDPLEPPLSGLVVGSLSSVSTWSPVQTVTDQTSADILIPVNPADPDPGTGPVLCNRTVSSVEEAAGFPAPCRSIGSTENCEASRTQLAFRSGSDVWIGCNLTGVQTNHLIVHLCCCSMESSPPVRSGPLSAGLPDSMTVVELRQAIVAMMNRKDELVEENTSLRGLLDGEMEHSAGLRQETELLKKKLAELEERHGAKVQALARENEVLKVQLKKYVGAVQMLKREGSQGNDGKTLSTPPSSTSPRPEIRRSLPENLTKRTNEISPHQFITFLRIFNNRFVKLHCQK</sequence>